<dbReference type="NCBIfam" id="TIGR01725">
    <property type="entry name" value="phge_HK97_gp10"/>
    <property type="match status" value="1"/>
</dbReference>
<name>A0A0J8VL42_9ENTR</name>
<protein>
    <submittedName>
        <fullName evidence="1">HK97 gp10 family phage protein</fullName>
    </submittedName>
</protein>
<reference evidence="1 2" key="1">
    <citation type="submission" date="2015-06" db="EMBL/GenBank/DDBJ databases">
        <title>Genome sequencing of Cronobacter sp. strain DJ34 isolated from petroleum contaminated sludge of Duliajan Oil Fields, Assam, India.</title>
        <authorList>
            <person name="Pal S."/>
            <person name="Banerjee T.D."/>
            <person name="Roy A."/>
            <person name="Sar P."/>
            <person name="Kazy S.K."/>
        </authorList>
    </citation>
    <scope>NUCLEOTIDE SEQUENCE [LARGE SCALE GENOMIC DNA]</scope>
    <source>
        <strain evidence="1 2">DJ34</strain>
    </source>
</reference>
<evidence type="ECO:0000313" key="2">
    <source>
        <dbReference type="Proteomes" id="UP000037315"/>
    </source>
</evidence>
<dbReference type="Proteomes" id="UP000037315">
    <property type="component" value="Unassembled WGS sequence"/>
</dbReference>
<evidence type="ECO:0000313" key="1">
    <source>
        <dbReference type="EMBL" id="KMV33911.1"/>
    </source>
</evidence>
<dbReference type="Pfam" id="PF04883">
    <property type="entry name" value="HK97-gp10_like"/>
    <property type="match status" value="1"/>
</dbReference>
<proteinExistence type="predicted"/>
<dbReference type="OrthoDB" id="5736381at2"/>
<dbReference type="AlphaFoldDB" id="A0A0J8VL42"/>
<gene>
    <name evidence="1" type="ORF">ACH50_14485</name>
</gene>
<organism evidence="1 2">
    <name type="scientific">Franconibacter pulveris</name>
    <dbReference type="NCBI Taxonomy" id="435910"/>
    <lineage>
        <taxon>Bacteria</taxon>
        <taxon>Pseudomonadati</taxon>
        <taxon>Pseudomonadota</taxon>
        <taxon>Gammaproteobacteria</taxon>
        <taxon>Enterobacterales</taxon>
        <taxon>Enterobacteriaceae</taxon>
        <taxon>Franconibacter</taxon>
    </lineage>
</organism>
<dbReference type="InterPro" id="IPR010064">
    <property type="entry name" value="HK97-gp10_tail"/>
</dbReference>
<accession>A0A0J8VL42</accession>
<keyword evidence="2" id="KW-1185">Reference proteome</keyword>
<comment type="caution">
    <text evidence="1">The sequence shown here is derived from an EMBL/GenBank/DDBJ whole genome shotgun (WGS) entry which is preliminary data.</text>
</comment>
<dbReference type="EMBL" id="LFEJ01000018">
    <property type="protein sequence ID" value="KMV33911.1"/>
    <property type="molecule type" value="Genomic_DNA"/>
</dbReference>
<dbReference type="PATRIC" id="fig|1656095.3.peg.799"/>
<dbReference type="RefSeq" id="WP_048888270.1">
    <property type="nucleotide sequence ID" value="NZ_LFEJ01000018.1"/>
</dbReference>
<sequence>MIDINLDFSGLDEIARDLETLSRAENNKVLRDATRAGAEVLREEVIQRAPERTGKMKKNVVILTQKARRRGEISSGVHIRGVNPRTGNSDNTMKANNPRNAFYWRFVELGTVNMPAHPFVRPAFDTRQEQAAQAAMERMNRAIDEVLSK</sequence>